<evidence type="ECO:0000313" key="1">
    <source>
        <dbReference type="EMBL" id="CAB1370064.1"/>
    </source>
</evidence>
<dbReference type="AlphaFoldDB" id="A0A6S6XVI5"/>
<name>A0A6S6XVI5_9PROT</name>
<proteinExistence type="predicted"/>
<gene>
    <name evidence="1" type="ORF">DENOEST_2905</name>
</gene>
<evidence type="ECO:0000313" key="2">
    <source>
        <dbReference type="Proteomes" id="UP000515733"/>
    </source>
</evidence>
<keyword evidence="2" id="KW-1185">Reference proteome</keyword>
<reference evidence="1 2" key="1">
    <citation type="submission" date="2020-03" db="EMBL/GenBank/DDBJ databases">
        <authorList>
            <consortium name="Genoscope - CEA"/>
            <person name="William W."/>
        </authorList>
    </citation>
    <scope>NUCLEOTIDE SEQUENCE [LARGE SCALE GENOMIC DNA]</scope>
    <source>
        <strain evidence="2">DSM 16959</strain>
    </source>
</reference>
<dbReference type="EMBL" id="LR778301">
    <property type="protein sequence ID" value="CAB1370064.1"/>
    <property type="molecule type" value="Genomic_DNA"/>
</dbReference>
<sequence length="47" mass="5227">MAYQPADRPLPAIVIDHPTQMVPEEVLRQRASQIADAVECLLKDEAP</sequence>
<dbReference type="KEGG" id="doe:DENOEST_2905"/>
<organism evidence="1 2">
    <name type="scientific">Denitratisoma oestradiolicum</name>
    <dbReference type="NCBI Taxonomy" id="311182"/>
    <lineage>
        <taxon>Bacteria</taxon>
        <taxon>Pseudomonadati</taxon>
        <taxon>Pseudomonadota</taxon>
        <taxon>Betaproteobacteria</taxon>
        <taxon>Nitrosomonadales</taxon>
        <taxon>Sterolibacteriaceae</taxon>
        <taxon>Denitratisoma</taxon>
    </lineage>
</organism>
<protein>
    <submittedName>
        <fullName evidence="1">Uncharacterized protein</fullName>
    </submittedName>
</protein>
<dbReference type="Proteomes" id="UP000515733">
    <property type="component" value="Chromosome"/>
</dbReference>
<accession>A0A6S6XVI5</accession>